<accession>A0ABQ1MRX8</accession>
<dbReference type="PANTHER" id="PTHR43333:SF1">
    <property type="entry name" value="D-ISOMER SPECIFIC 2-HYDROXYACID DEHYDROGENASE NAD-BINDING DOMAIN-CONTAINING PROTEIN"/>
    <property type="match status" value="1"/>
</dbReference>
<keyword evidence="5" id="KW-1185">Reference proteome</keyword>
<evidence type="ECO:0000313" key="4">
    <source>
        <dbReference type="EMBL" id="GGC45672.1"/>
    </source>
</evidence>
<organism evidence="4 5">
    <name type="scientific">Belliella aquatica</name>
    <dbReference type="NCBI Taxonomy" id="1323734"/>
    <lineage>
        <taxon>Bacteria</taxon>
        <taxon>Pseudomonadati</taxon>
        <taxon>Bacteroidota</taxon>
        <taxon>Cytophagia</taxon>
        <taxon>Cytophagales</taxon>
        <taxon>Cyclobacteriaceae</taxon>
        <taxon>Belliella</taxon>
    </lineage>
</organism>
<gene>
    <name evidence="4" type="ORF">GCM10010993_25250</name>
</gene>
<evidence type="ECO:0000313" key="5">
    <source>
        <dbReference type="Proteomes" id="UP000635885"/>
    </source>
</evidence>
<reference evidence="5" key="1">
    <citation type="journal article" date="2019" name="Int. J. Syst. Evol. Microbiol.">
        <title>The Global Catalogue of Microorganisms (GCM) 10K type strain sequencing project: providing services to taxonomists for standard genome sequencing and annotation.</title>
        <authorList>
            <consortium name="The Broad Institute Genomics Platform"/>
            <consortium name="The Broad Institute Genome Sequencing Center for Infectious Disease"/>
            <person name="Wu L."/>
            <person name="Ma J."/>
        </authorList>
    </citation>
    <scope>NUCLEOTIDE SEQUENCE [LARGE SCALE GENOMIC DNA]</scope>
    <source>
        <strain evidence="5">CGMCC 1.12479</strain>
    </source>
</reference>
<dbReference type="Gene3D" id="3.40.50.720">
    <property type="entry name" value="NAD(P)-binding Rossmann-like Domain"/>
    <property type="match status" value="2"/>
</dbReference>
<dbReference type="PANTHER" id="PTHR43333">
    <property type="entry name" value="2-HACID_DH_C DOMAIN-CONTAINING PROTEIN"/>
    <property type="match status" value="1"/>
</dbReference>
<keyword evidence="2" id="KW-0520">NAD</keyword>
<dbReference type="PROSITE" id="PS00671">
    <property type="entry name" value="D_2_HYDROXYACID_DH_3"/>
    <property type="match status" value="1"/>
</dbReference>
<evidence type="ECO:0000256" key="2">
    <source>
        <dbReference type="ARBA" id="ARBA00023027"/>
    </source>
</evidence>
<name>A0ABQ1MRX8_9BACT</name>
<dbReference type="RefSeq" id="WP_188443455.1">
    <property type="nucleotide sequence ID" value="NZ_BMFD01000009.1"/>
</dbReference>
<proteinExistence type="predicted"/>
<dbReference type="Pfam" id="PF02826">
    <property type="entry name" value="2-Hacid_dh_C"/>
    <property type="match status" value="1"/>
</dbReference>
<dbReference type="SUPFAM" id="SSF52283">
    <property type="entry name" value="Formate/glycerate dehydrogenase catalytic domain-like"/>
    <property type="match status" value="1"/>
</dbReference>
<dbReference type="SUPFAM" id="SSF51735">
    <property type="entry name" value="NAD(P)-binding Rossmann-fold domains"/>
    <property type="match status" value="1"/>
</dbReference>
<dbReference type="InterPro" id="IPR029753">
    <property type="entry name" value="D-isomer_DH_CS"/>
</dbReference>
<protein>
    <submittedName>
        <fullName evidence="4">Glyoxylate/hydroxypyruvate reductase A</fullName>
    </submittedName>
</protein>
<feature type="domain" description="D-isomer specific 2-hydroxyacid dehydrogenase NAD-binding" evidence="3">
    <location>
        <begin position="102"/>
        <end position="271"/>
    </location>
</feature>
<keyword evidence="1" id="KW-0560">Oxidoreductase</keyword>
<evidence type="ECO:0000256" key="1">
    <source>
        <dbReference type="ARBA" id="ARBA00023002"/>
    </source>
</evidence>
<dbReference type="InterPro" id="IPR006140">
    <property type="entry name" value="D-isomer_DH_NAD-bd"/>
</dbReference>
<dbReference type="EMBL" id="BMFD01000009">
    <property type="protein sequence ID" value="GGC45672.1"/>
    <property type="molecule type" value="Genomic_DNA"/>
</dbReference>
<sequence length="306" mass="34681">MGIAIISPGRNPSVWIENMKEIDKEIDIQVFPDIVNKEKISTVMLWQHPRGVLSEFPNLKLICSMGAGVDHILSDDSIDPSLPITRIVDEKLTFSMTNYCIMGILNHHRRTSRFTQLQKSKVWDMSSPEIDIQVGVLGVGELGGDVIEKLQLMNFDVFGYGNSPKGKLTYPYFYGEQLNDFLQNVNVLVCLLPLTTQTENFLNLDFFKKCKKGTYLINVARGNHLVEEDLLTAIQEGFISGAMLDVFRKEPLPEDHPFWEEEKITITPHIASVTNPKAAAPQIVENYKKMLNNQPLVNLVDRQKGY</sequence>
<dbReference type="Proteomes" id="UP000635885">
    <property type="component" value="Unassembled WGS sequence"/>
</dbReference>
<dbReference type="CDD" id="cd12164">
    <property type="entry name" value="GDH_like_2"/>
    <property type="match status" value="1"/>
</dbReference>
<comment type="caution">
    <text evidence="4">The sequence shown here is derived from an EMBL/GenBank/DDBJ whole genome shotgun (WGS) entry which is preliminary data.</text>
</comment>
<dbReference type="InterPro" id="IPR036291">
    <property type="entry name" value="NAD(P)-bd_dom_sf"/>
</dbReference>
<evidence type="ECO:0000259" key="3">
    <source>
        <dbReference type="Pfam" id="PF02826"/>
    </source>
</evidence>